<keyword evidence="5" id="KW-1185">Reference proteome</keyword>
<dbReference type="AlphaFoldDB" id="S8F427"/>
<feature type="region of interest" description="Disordered" evidence="2">
    <location>
        <begin position="1"/>
        <end position="223"/>
    </location>
</feature>
<feature type="compositionally biased region" description="Low complexity" evidence="2">
    <location>
        <begin position="159"/>
        <end position="171"/>
    </location>
</feature>
<evidence type="ECO:0000256" key="2">
    <source>
        <dbReference type="SAM" id="MobiDB-lite"/>
    </source>
</evidence>
<proteinExistence type="inferred from homology"/>
<dbReference type="EMBL" id="KE504188">
    <property type="protein sequence ID" value="EPS96500.1"/>
    <property type="molecule type" value="Genomic_DNA"/>
</dbReference>
<dbReference type="InterPro" id="IPR039874">
    <property type="entry name" value="WAPL"/>
</dbReference>
<feature type="compositionally biased region" description="Polar residues" evidence="2">
    <location>
        <begin position="100"/>
        <end position="112"/>
    </location>
</feature>
<sequence length="904" mass="97983">MAPISSDSDSEPPEPPAKRQKLTSRQGKSPRDTQGGLTSKDGDTYPVGPKTPASRVQDSVGEERALSASASDDNIGKTTTSTHESSTSAKPVSARRLTRSDTLLDTSASQRRASPLPVKGAKDLSNLFSFTSANDDLTSPAKPSTSVARRMLRRTATESSTSSPSGSFGSIDSHDVSRPTPRTPTKVAKTRSDSIIDLTGSPSSRPLSQQKSQSLEDVSSPPQPIRLALAGTTMRTYAGKSRSFLVALPVAQLGVGGLSRSASNPTGLDDECAYVGSQEEEFEIEESYTDRRIRLGIDNSEDDPRPWSPPSESVSPSKRRGKGKQVEPPPIPLPNGMMNDLKSITELRSKGENRRFLDEVGYLFEGLEAGSPLNIRRASALEIVTKLCETDFARKAKAADFIERTWEILREAGAGHGDKVMDTILALYAALVSRDPRDLTDLAERSDFLAALYSMLDGLQRANDPLWLISCGLSDTELRKAGIQRADKTLLTTLERLVRKKSGLFDSDETVSNRLLVSTALVALPSSLQDITHIPSLIRACQHEFSPLSSRLSIYQSGLTILSGPSPSSSLDAPSFGHADNCLRLLDSYLLGRWPSSQASQESGADARLDPEREDGLTAGIISLCTVCDVVARDPELGDHSAAAYRCMESALRVLISLTHDDAQWCHAVLDDQLASLVVRLVIQSQRLHLEPTNQSLKHENVEEGVEDPITQSERAATSLDRQCLALGILTNLAQVEHALRDTLRTTQLSFHCTGKRACTTSCHCSSRTSALSCLALVYSQYGKSEAEDGVESMIRGHMAVLFGLLMRGSPENQRVLLDALPGTSHKQKLGKLVEHARDFTSFYVDFTRRVSQVVQSQDDDGPPEDLGGYAVEDDRVGRMLGDSHGAVVANDVVSFLESLIRTK</sequence>
<accession>S8F427</accession>
<feature type="compositionally biased region" description="Polar residues" evidence="2">
    <location>
        <begin position="200"/>
        <end position="217"/>
    </location>
</feature>
<dbReference type="PANTHER" id="PTHR22100:SF13">
    <property type="entry name" value="WINGS APART-LIKE PROTEIN HOMOLOG"/>
    <property type="match status" value="1"/>
</dbReference>
<dbReference type="InterPro" id="IPR011989">
    <property type="entry name" value="ARM-like"/>
</dbReference>
<dbReference type="OrthoDB" id="78088at2759"/>
<name>S8F427_FOMSC</name>
<comment type="similarity">
    <text evidence="1">Belongs to the WAPL family.</text>
</comment>
<dbReference type="STRING" id="743788.S8F427"/>
<dbReference type="eggNOG" id="ENOG502SA2J">
    <property type="taxonomic scope" value="Eukaryota"/>
</dbReference>
<dbReference type="Proteomes" id="UP000015241">
    <property type="component" value="Unassembled WGS sequence"/>
</dbReference>
<reference evidence="4 5" key="1">
    <citation type="journal article" date="2012" name="Science">
        <title>The Paleozoic origin of enzymatic lignin decomposition reconstructed from 31 fungal genomes.</title>
        <authorList>
            <person name="Floudas D."/>
            <person name="Binder M."/>
            <person name="Riley R."/>
            <person name="Barry K."/>
            <person name="Blanchette R.A."/>
            <person name="Henrissat B."/>
            <person name="Martinez A.T."/>
            <person name="Otillar R."/>
            <person name="Spatafora J.W."/>
            <person name="Yadav J.S."/>
            <person name="Aerts A."/>
            <person name="Benoit I."/>
            <person name="Boyd A."/>
            <person name="Carlson A."/>
            <person name="Copeland A."/>
            <person name="Coutinho P.M."/>
            <person name="de Vries R.P."/>
            <person name="Ferreira P."/>
            <person name="Findley K."/>
            <person name="Foster B."/>
            <person name="Gaskell J."/>
            <person name="Glotzer D."/>
            <person name="Gorecki P."/>
            <person name="Heitman J."/>
            <person name="Hesse C."/>
            <person name="Hori C."/>
            <person name="Igarashi K."/>
            <person name="Jurgens J.A."/>
            <person name="Kallen N."/>
            <person name="Kersten P."/>
            <person name="Kohler A."/>
            <person name="Kuees U."/>
            <person name="Kumar T.K.A."/>
            <person name="Kuo A."/>
            <person name="LaButti K."/>
            <person name="Larrondo L.F."/>
            <person name="Lindquist E."/>
            <person name="Ling A."/>
            <person name="Lombard V."/>
            <person name="Lucas S."/>
            <person name="Lundell T."/>
            <person name="Martin R."/>
            <person name="McLaughlin D.J."/>
            <person name="Morgenstern I."/>
            <person name="Morin E."/>
            <person name="Murat C."/>
            <person name="Nagy L.G."/>
            <person name="Nolan M."/>
            <person name="Ohm R.A."/>
            <person name="Patyshakuliyeva A."/>
            <person name="Rokas A."/>
            <person name="Ruiz-Duenas F.J."/>
            <person name="Sabat G."/>
            <person name="Salamov A."/>
            <person name="Samejima M."/>
            <person name="Schmutz J."/>
            <person name="Slot J.C."/>
            <person name="St John F."/>
            <person name="Stenlid J."/>
            <person name="Sun H."/>
            <person name="Sun S."/>
            <person name="Syed K."/>
            <person name="Tsang A."/>
            <person name="Wiebenga A."/>
            <person name="Young D."/>
            <person name="Pisabarro A."/>
            <person name="Eastwood D.C."/>
            <person name="Martin F."/>
            <person name="Cullen D."/>
            <person name="Grigoriev I.V."/>
            <person name="Hibbett D.S."/>
        </authorList>
    </citation>
    <scope>NUCLEOTIDE SEQUENCE</scope>
    <source>
        <strain evidence="5">FP-58527</strain>
    </source>
</reference>
<feature type="region of interest" description="Disordered" evidence="2">
    <location>
        <begin position="297"/>
        <end position="338"/>
    </location>
</feature>
<dbReference type="PROSITE" id="PS00104">
    <property type="entry name" value="EPSP_SYNTHASE_1"/>
    <property type="match status" value="1"/>
</dbReference>
<dbReference type="PANTHER" id="PTHR22100">
    <property type="entry name" value="WINGS APART-LIKE PROTEIN HOMOLOG"/>
    <property type="match status" value="1"/>
</dbReference>
<dbReference type="Gene3D" id="1.25.10.10">
    <property type="entry name" value="Leucine-rich Repeat Variant"/>
    <property type="match status" value="1"/>
</dbReference>
<dbReference type="HOGENOM" id="CLU_012436_0_0_1"/>
<feature type="compositionally biased region" description="Low complexity" evidence="2">
    <location>
        <begin position="78"/>
        <end position="88"/>
    </location>
</feature>
<evidence type="ECO:0000256" key="1">
    <source>
        <dbReference type="ARBA" id="ARBA00006854"/>
    </source>
</evidence>
<feature type="compositionally biased region" description="Polar residues" evidence="2">
    <location>
        <begin position="126"/>
        <end position="147"/>
    </location>
</feature>
<dbReference type="InParanoid" id="S8F427"/>
<feature type="domain" description="Wings apart-like protein C-terminal" evidence="3">
    <location>
        <begin position="342"/>
        <end position="735"/>
    </location>
</feature>
<dbReference type="Pfam" id="PF07814">
    <property type="entry name" value="WAPL"/>
    <property type="match status" value="1"/>
</dbReference>
<dbReference type="InterPro" id="IPR023193">
    <property type="entry name" value="EPSP_synthase_CS"/>
</dbReference>
<gene>
    <name evidence="4" type="ORF">FOMPIDRAFT_1053289</name>
</gene>
<protein>
    <recommendedName>
        <fullName evidence="3">Wings apart-like protein C-terminal domain-containing protein</fullName>
    </recommendedName>
</protein>
<dbReference type="InterPro" id="IPR022771">
    <property type="entry name" value="WAPL_C"/>
</dbReference>
<organism evidence="4 5">
    <name type="scientific">Fomitopsis schrenkii</name>
    <name type="common">Brown rot fungus</name>
    <dbReference type="NCBI Taxonomy" id="2126942"/>
    <lineage>
        <taxon>Eukaryota</taxon>
        <taxon>Fungi</taxon>
        <taxon>Dikarya</taxon>
        <taxon>Basidiomycota</taxon>
        <taxon>Agaricomycotina</taxon>
        <taxon>Agaricomycetes</taxon>
        <taxon>Polyporales</taxon>
        <taxon>Fomitopsis</taxon>
    </lineage>
</organism>
<evidence type="ECO:0000313" key="5">
    <source>
        <dbReference type="Proteomes" id="UP000015241"/>
    </source>
</evidence>
<evidence type="ECO:0000313" key="4">
    <source>
        <dbReference type="EMBL" id="EPS96500.1"/>
    </source>
</evidence>
<evidence type="ECO:0000259" key="3">
    <source>
        <dbReference type="Pfam" id="PF07814"/>
    </source>
</evidence>